<name>A0A086LWI0_TOXGO</name>
<protein>
    <submittedName>
        <fullName evidence="2">Putative transmembrane protein</fullName>
    </submittedName>
</protein>
<sequence length="150" mass="17034">MGCWPEHIHRRKLGCSCTSKVEAQSLLQDLFVLHQRPLLHDLRPNPKSPSGADITDGPVLPWCAAFALAVTLAFASILNLRWLKGSTGARLRRFALRECLASVELPRQTRCFCQRACGNPFPNGHFWQQLTLRRSSANKRGIRFRLWLNS</sequence>
<dbReference type="AlphaFoldDB" id="A0A086LWI0"/>
<keyword evidence="1" id="KW-0472">Membrane</keyword>
<evidence type="ECO:0000313" key="2">
    <source>
        <dbReference type="EMBL" id="KFG60998.1"/>
    </source>
</evidence>
<feature type="transmembrane region" description="Helical" evidence="1">
    <location>
        <begin position="59"/>
        <end position="83"/>
    </location>
</feature>
<comment type="caution">
    <text evidence="2">The sequence shown here is derived from an EMBL/GenBank/DDBJ whole genome shotgun (WGS) entry which is preliminary data.</text>
</comment>
<accession>A0A086LWI0</accession>
<keyword evidence="1 2" id="KW-0812">Transmembrane</keyword>
<dbReference type="VEuPathDB" id="ToxoDB:TGRUB_227275"/>
<dbReference type="EMBL" id="AFYV02001741">
    <property type="protein sequence ID" value="KFG60998.1"/>
    <property type="molecule type" value="Genomic_DNA"/>
</dbReference>
<keyword evidence="1" id="KW-1133">Transmembrane helix</keyword>
<reference evidence="2 3" key="1">
    <citation type="submission" date="2014-05" db="EMBL/GenBank/DDBJ databases">
        <authorList>
            <person name="Sibley D."/>
            <person name="Venepally P."/>
            <person name="Karamycheva S."/>
            <person name="Hadjithomas M."/>
            <person name="Khan A."/>
            <person name="Brunk B."/>
            <person name="Roos D."/>
            <person name="Caler E."/>
            <person name="Lorenzi H."/>
        </authorList>
    </citation>
    <scope>NUCLEOTIDE SEQUENCE [LARGE SCALE GENOMIC DNA]</scope>
    <source>
        <strain evidence="2 3">RUB</strain>
    </source>
</reference>
<organism evidence="2 3">
    <name type="scientific">Toxoplasma gondii RUB</name>
    <dbReference type="NCBI Taxonomy" id="935652"/>
    <lineage>
        <taxon>Eukaryota</taxon>
        <taxon>Sar</taxon>
        <taxon>Alveolata</taxon>
        <taxon>Apicomplexa</taxon>
        <taxon>Conoidasida</taxon>
        <taxon>Coccidia</taxon>
        <taxon>Eucoccidiorida</taxon>
        <taxon>Eimeriorina</taxon>
        <taxon>Sarcocystidae</taxon>
        <taxon>Toxoplasma</taxon>
    </lineage>
</organism>
<gene>
    <name evidence="2" type="ORF">TGRUB_227275</name>
</gene>
<evidence type="ECO:0000313" key="3">
    <source>
        <dbReference type="Proteomes" id="UP000028834"/>
    </source>
</evidence>
<dbReference type="Proteomes" id="UP000028834">
    <property type="component" value="Unassembled WGS sequence"/>
</dbReference>
<evidence type="ECO:0000256" key="1">
    <source>
        <dbReference type="SAM" id="Phobius"/>
    </source>
</evidence>
<proteinExistence type="predicted"/>